<sequence>MTTTRRRVQKNADASSTTTRVAIIGAGLSGIAAAVNLKQAGYTDFVILERAGDVGGVWRDNVYPGAACDTPSHLYSYSFEPNPDWKRSFSRQPQIHEYLKGITDKYGLRDNLRLNSEVLDASWDDQHHRWVLTTADSVVEAQVLLDCAGPLVEPSMPDIEGIESFGGTLFHSARWDHDTPLVGKRVAVIGTGASAVQFVPELQPNVDRLVVFQRTAPWVSPKLDRHIGALERGLLKFLPPLAKGLRANQTASRELGHYPLMRRNKFNRTLVTAVTRAMLRAQVRDPELRRRLTPDYELGCKRILMSNKWYSTLTKPNVDVVTDGVERITPTGVRTADGRDHQVDVIVMGTGFHVFDAPIAHRVHGRDGRSLAEAWGDQPHVFRGTTCVGFPNMFRFASIGSGLGHGSMIWQMEAQSTYVVDALRTLDAEGKDSFEVREDALNAYMKEIFSDFEGSVWHLGGCQSWYQDASGAPSVLWPRSMFAYSTMLRRFDVESYELRTASVSSSSKLVSA</sequence>
<dbReference type="GO" id="GO:0050660">
    <property type="term" value="F:flavin adenine dinucleotide binding"/>
    <property type="evidence" value="ECO:0007669"/>
    <property type="project" value="InterPro"/>
</dbReference>
<evidence type="ECO:0000256" key="2">
    <source>
        <dbReference type="ARBA" id="ARBA00022630"/>
    </source>
</evidence>
<dbReference type="SUPFAM" id="SSF51905">
    <property type="entry name" value="FAD/NAD(P)-binding domain"/>
    <property type="match status" value="1"/>
</dbReference>
<gene>
    <name evidence="5" type="ORF">BJY18_007100</name>
</gene>
<comment type="similarity">
    <text evidence="1">Belongs to the FAD-binding monooxygenase family.</text>
</comment>
<keyword evidence="6" id="KW-1185">Reference proteome</keyword>
<dbReference type="InterPro" id="IPR020946">
    <property type="entry name" value="Flavin_mOase-like"/>
</dbReference>
<evidence type="ECO:0000256" key="3">
    <source>
        <dbReference type="ARBA" id="ARBA00022827"/>
    </source>
</evidence>
<evidence type="ECO:0000313" key="6">
    <source>
        <dbReference type="Proteomes" id="UP000581769"/>
    </source>
</evidence>
<protein>
    <submittedName>
        <fullName evidence="5">Cation diffusion facilitator CzcD-associated flavoprotein CzcO</fullName>
    </submittedName>
</protein>
<organism evidence="5 6">
    <name type="scientific">Amycolatopsis jiangsuensis</name>
    <dbReference type="NCBI Taxonomy" id="1181879"/>
    <lineage>
        <taxon>Bacteria</taxon>
        <taxon>Bacillati</taxon>
        <taxon>Actinomycetota</taxon>
        <taxon>Actinomycetes</taxon>
        <taxon>Pseudonocardiales</taxon>
        <taxon>Pseudonocardiaceae</taxon>
        <taxon>Amycolatopsis</taxon>
    </lineage>
</organism>
<evidence type="ECO:0000256" key="1">
    <source>
        <dbReference type="ARBA" id="ARBA00010139"/>
    </source>
</evidence>
<dbReference type="Proteomes" id="UP000581769">
    <property type="component" value="Unassembled WGS sequence"/>
</dbReference>
<accession>A0A840J7N3</accession>
<dbReference type="EMBL" id="JACHMG010000001">
    <property type="protein sequence ID" value="MBB4689615.1"/>
    <property type="molecule type" value="Genomic_DNA"/>
</dbReference>
<dbReference type="InterPro" id="IPR036188">
    <property type="entry name" value="FAD/NAD-bd_sf"/>
</dbReference>
<keyword evidence="4" id="KW-0560">Oxidoreductase</keyword>
<dbReference type="InterPro" id="IPR051209">
    <property type="entry name" value="FAD-bind_Monooxygenase_sf"/>
</dbReference>
<dbReference type="PRINTS" id="PR00368">
    <property type="entry name" value="FADPNR"/>
</dbReference>
<name>A0A840J7N3_9PSEU</name>
<keyword evidence="2" id="KW-0285">Flavoprotein</keyword>
<evidence type="ECO:0000313" key="5">
    <source>
        <dbReference type="EMBL" id="MBB4689615.1"/>
    </source>
</evidence>
<dbReference type="PANTHER" id="PTHR42877">
    <property type="entry name" value="L-ORNITHINE N(5)-MONOOXYGENASE-RELATED"/>
    <property type="match status" value="1"/>
</dbReference>
<dbReference type="PANTHER" id="PTHR42877:SF4">
    <property type="entry name" value="FAD_NAD(P)-BINDING DOMAIN-CONTAINING PROTEIN-RELATED"/>
    <property type="match status" value="1"/>
</dbReference>
<proteinExistence type="inferred from homology"/>
<comment type="caution">
    <text evidence="5">The sequence shown here is derived from an EMBL/GenBank/DDBJ whole genome shotgun (WGS) entry which is preliminary data.</text>
</comment>
<dbReference type="RefSeq" id="WP_184784117.1">
    <property type="nucleotide sequence ID" value="NZ_JACHMG010000001.1"/>
</dbReference>
<reference evidence="5 6" key="1">
    <citation type="submission" date="2020-08" db="EMBL/GenBank/DDBJ databases">
        <title>Sequencing the genomes of 1000 actinobacteria strains.</title>
        <authorList>
            <person name="Klenk H.-P."/>
        </authorList>
    </citation>
    <scope>NUCLEOTIDE SEQUENCE [LARGE SCALE GENOMIC DNA]</scope>
    <source>
        <strain evidence="5 6">DSM 45859</strain>
    </source>
</reference>
<dbReference type="GO" id="GO:0004499">
    <property type="term" value="F:N,N-dimethylaniline monooxygenase activity"/>
    <property type="evidence" value="ECO:0007669"/>
    <property type="project" value="InterPro"/>
</dbReference>
<keyword evidence="3" id="KW-0274">FAD</keyword>
<dbReference type="Pfam" id="PF00743">
    <property type="entry name" value="FMO-like"/>
    <property type="match status" value="1"/>
</dbReference>
<dbReference type="GO" id="GO:0050661">
    <property type="term" value="F:NADP binding"/>
    <property type="evidence" value="ECO:0007669"/>
    <property type="project" value="InterPro"/>
</dbReference>
<dbReference type="AlphaFoldDB" id="A0A840J7N3"/>
<evidence type="ECO:0000256" key="4">
    <source>
        <dbReference type="ARBA" id="ARBA00023002"/>
    </source>
</evidence>
<dbReference type="Gene3D" id="3.50.50.60">
    <property type="entry name" value="FAD/NAD(P)-binding domain"/>
    <property type="match status" value="2"/>
</dbReference>